<accession>A0A0F9W0Q5</accession>
<keyword evidence="1" id="KW-0456">Lyase</keyword>
<dbReference type="SUPFAM" id="SSF52096">
    <property type="entry name" value="ClpP/crotonase"/>
    <property type="match status" value="1"/>
</dbReference>
<dbReference type="InterPro" id="IPR014748">
    <property type="entry name" value="Enoyl-CoA_hydra_C"/>
</dbReference>
<organism evidence="2">
    <name type="scientific">marine sediment metagenome</name>
    <dbReference type="NCBI Taxonomy" id="412755"/>
    <lineage>
        <taxon>unclassified sequences</taxon>
        <taxon>metagenomes</taxon>
        <taxon>ecological metagenomes</taxon>
    </lineage>
</organism>
<dbReference type="PANTHER" id="PTHR11941">
    <property type="entry name" value="ENOYL-COA HYDRATASE-RELATED"/>
    <property type="match status" value="1"/>
</dbReference>
<dbReference type="GO" id="GO:0016829">
    <property type="term" value="F:lyase activity"/>
    <property type="evidence" value="ECO:0007669"/>
    <property type="project" value="UniProtKB-KW"/>
</dbReference>
<dbReference type="Pfam" id="PF00378">
    <property type="entry name" value="ECH_1"/>
    <property type="match status" value="1"/>
</dbReference>
<dbReference type="EMBL" id="LAZR01000006">
    <property type="protein sequence ID" value="KKO09910.1"/>
    <property type="molecule type" value="Genomic_DNA"/>
</dbReference>
<dbReference type="NCBIfam" id="NF006699">
    <property type="entry name" value="PRK09245.1"/>
    <property type="match status" value="1"/>
</dbReference>
<dbReference type="InterPro" id="IPR029045">
    <property type="entry name" value="ClpP/crotonase-like_dom_sf"/>
</dbReference>
<dbReference type="GO" id="GO:0006635">
    <property type="term" value="P:fatty acid beta-oxidation"/>
    <property type="evidence" value="ECO:0007669"/>
    <property type="project" value="TreeGrafter"/>
</dbReference>
<dbReference type="AlphaFoldDB" id="A0A0F9W0Q5"/>
<dbReference type="PANTHER" id="PTHR11941:SF54">
    <property type="entry name" value="ENOYL-COA HYDRATASE, MITOCHONDRIAL"/>
    <property type="match status" value="1"/>
</dbReference>
<dbReference type="Gene3D" id="1.10.12.10">
    <property type="entry name" value="Lyase 2-enoyl-coa Hydratase, Chain A, domain 2"/>
    <property type="match status" value="1"/>
</dbReference>
<dbReference type="InterPro" id="IPR001753">
    <property type="entry name" value="Enoyl-CoA_hydra/iso"/>
</dbReference>
<evidence type="ECO:0000256" key="1">
    <source>
        <dbReference type="ARBA" id="ARBA00023239"/>
    </source>
</evidence>
<protein>
    <recommendedName>
        <fullName evidence="3">Enoyl-CoA hydratase</fullName>
    </recommendedName>
</protein>
<dbReference type="Gene3D" id="3.90.226.10">
    <property type="entry name" value="2-enoyl-CoA Hydratase, Chain A, domain 1"/>
    <property type="match status" value="1"/>
</dbReference>
<evidence type="ECO:0000313" key="2">
    <source>
        <dbReference type="EMBL" id="KKO09910.1"/>
    </source>
</evidence>
<gene>
    <name evidence="2" type="ORF">LCGC14_0034120</name>
</gene>
<proteinExistence type="predicted"/>
<reference evidence="2" key="1">
    <citation type="journal article" date="2015" name="Nature">
        <title>Complex archaea that bridge the gap between prokaryotes and eukaryotes.</title>
        <authorList>
            <person name="Spang A."/>
            <person name="Saw J.H."/>
            <person name="Jorgensen S.L."/>
            <person name="Zaremba-Niedzwiedzka K."/>
            <person name="Martijn J."/>
            <person name="Lind A.E."/>
            <person name="van Eijk R."/>
            <person name="Schleper C."/>
            <person name="Guy L."/>
            <person name="Ettema T.J."/>
        </authorList>
    </citation>
    <scope>NUCLEOTIDE SEQUENCE</scope>
</reference>
<sequence length="266" mass="29203">MSEFLQVQRSGGVAVVRMNNPETRNALSEPSQMQEFVDLCRDLRRDQSVRVMVLTGNGKAFCAGGNIKDMQNREGIFAGSPYELRDTYRNGIQQIPLALYELDIPIIAAVNGPAIGAGLDLACMCDIRIASDKALFAESFVKLGIVPGDGGAWLLPRIIGIPKASLMAFTGDTIDAAKALEWGLVEQVFTPEALESEALALAERIARNPGHALRLCKRLLREGQHMRLDSLLELSAAYQSLAHHTEDHREAVSAFVDKREPNFKDK</sequence>
<dbReference type="CDD" id="cd06558">
    <property type="entry name" value="crotonase-like"/>
    <property type="match status" value="1"/>
</dbReference>
<evidence type="ECO:0008006" key="3">
    <source>
        <dbReference type="Google" id="ProtNLM"/>
    </source>
</evidence>
<name>A0A0F9W0Q5_9ZZZZ</name>
<comment type="caution">
    <text evidence="2">The sequence shown here is derived from an EMBL/GenBank/DDBJ whole genome shotgun (WGS) entry which is preliminary data.</text>
</comment>